<dbReference type="InterPro" id="IPR002716">
    <property type="entry name" value="PIN_dom"/>
</dbReference>
<reference evidence="2" key="1">
    <citation type="journal article" date="2021" name="Environ. Microbiol.">
        <title>New insights into the diversity and evolution of the archaeal mobilome from three complete genomes of Saccharolobus shibatae.</title>
        <authorList>
            <person name="Medvedeva S."/>
            <person name="Brandt D."/>
            <person name="Cvirkaite-Krupovic V."/>
            <person name="Liu Y."/>
            <person name="Severinov K."/>
            <person name="Ishino S."/>
            <person name="Ishino Y."/>
            <person name="Prangishvili D."/>
            <person name="Kalinowski J."/>
            <person name="Krupovic M."/>
        </authorList>
    </citation>
    <scope>NUCLEOTIDE SEQUENCE</scope>
    <source>
        <strain evidence="2">BEU9</strain>
    </source>
</reference>
<name>A0A8F5GWT8_9CREN</name>
<evidence type="ECO:0000259" key="1">
    <source>
        <dbReference type="Pfam" id="PF01850"/>
    </source>
</evidence>
<accession>A0A8F5GWT8</accession>
<protein>
    <recommendedName>
        <fullName evidence="1">PIN domain-containing protein</fullName>
    </recommendedName>
</protein>
<sequence length="157" mass="17638">MRSLLRGKRAYIDTNIFIYVALKNPDFYNVCYKVLDMLISGEFKGLGSYLVLFELFGSLSKIDVKAAYEAVNSYLDLPITILETNRDTFSHAKEIAELSGVTYDALHAALVSQNGIEVVITEDVNDWSKIVKAWPKVKEKLNVKDLIVVSPTKGKLM</sequence>
<dbReference type="PANTHER" id="PTHR38826:SF5">
    <property type="entry name" value="RIBONUCLEASE VAPC13"/>
    <property type="match status" value="1"/>
</dbReference>
<evidence type="ECO:0000313" key="2">
    <source>
        <dbReference type="EMBL" id="QXJ32356.1"/>
    </source>
</evidence>
<dbReference type="AlphaFoldDB" id="A0A8F5GWT8"/>
<dbReference type="CDD" id="cd09854">
    <property type="entry name" value="PIN_VapC-like"/>
    <property type="match status" value="1"/>
</dbReference>
<dbReference type="Proteomes" id="UP000693941">
    <property type="component" value="Chromosome"/>
</dbReference>
<dbReference type="InterPro" id="IPR052106">
    <property type="entry name" value="PINc/VapC_TA"/>
</dbReference>
<dbReference type="EMBL" id="CP077715">
    <property type="protein sequence ID" value="QXJ32356.1"/>
    <property type="molecule type" value="Genomic_DNA"/>
</dbReference>
<proteinExistence type="predicted"/>
<gene>
    <name evidence="2" type="ORF">J5U21_02007</name>
</gene>
<dbReference type="PANTHER" id="PTHR38826">
    <property type="entry name" value="RIBONUCLEASE VAPC13"/>
    <property type="match status" value="1"/>
</dbReference>
<evidence type="ECO:0000313" key="3">
    <source>
        <dbReference type="Proteomes" id="UP000693941"/>
    </source>
</evidence>
<dbReference type="Pfam" id="PF01850">
    <property type="entry name" value="PIN"/>
    <property type="match status" value="1"/>
</dbReference>
<organism evidence="2 3">
    <name type="scientific">Saccharolobus shibatae</name>
    <dbReference type="NCBI Taxonomy" id="2286"/>
    <lineage>
        <taxon>Archaea</taxon>
        <taxon>Thermoproteota</taxon>
        <taxon>Thermoprotei</taxon>
        <taxon>Sulfolobales</taxon>
        <taxon>Sulfolobaceae</taxon>
        <taxon>Saccharolobus</taxon>
    </lineage>
</organism>
<feature type="domain" description="PIN" evidence="1">
    <location>
        <begin position="11"/>
        <end position="125"/>
    </location>
</feature>